<reference evidence="2 4" key="1">
    <citation type="submission" date="2020-07" db="EMBL/GenBank/DDBJ databases">
        <authorList>
            <person name="Teixeira M."/>
        </authorList>
    </citation>
    <scope>NUCLEOTIDE SEQUENCE</scope>
    <source>
        <strain evidence="3">3</strain>
        <strain evidence="2">Xanthomonas arboricola pv. juglandis CPBF 427</strain>
    </source>
</reference>
<evidence type="ECO:0000256" key="1">
    <source>
        <dbReference type="SAM" id="Phobius"/>
    </source>
</evidence>
<dbReference type="OrthoDB" id="6047127at2"/>
<sequence length="71" mass="7365">MTFASRNIGAARFGIALVILALYGAALFVALYTPVPPENREIFAGLVGGLNMALGGVVAHYLTNSRRGSGV</sequence>
<dbReference type="Proteomes" id="UP000514411">
    <property type="component" value="Chromosome"/>
</dbReference>
<feature type="transmembrane region" description="Helical" evidence="1">
    <location>
        <begin position="42"/>
        <end position="62"/>
    </location>
</feature>
<dbReference type="EMBL" id="LR861807">
    <property type="protein sequence ID" value="CAD1792638.1"/>
    <property type="molecule type" value="Genomic_DNA"/>
</dbReference>
<name>A0A7U7DDF7_XANCJ</name>
<keyword evidence="1" id="KW-0812">Transmembrane</keyword>
<keyword evidence="1" id="KW-0472">Membrane</keyword>
<accession>A0A7U7DDF7</accession>
<dbReference type="RefSeq" id="WP_047124383.1">
    <property type="nucleotide sequence ID" value="NZ_CP168206.1"/>
</dbReference>
<dbReference type="EMBL" id="LR824643">
    <property type="protein sequence ID" value="CAD0329343.1"/>
    <property type="molecule type" value="Genomic_DNA"/>
</dbReference>
<evidence type="ECO:0000313" key="3">
    <source>
        <dbReference type="EMBL" id="CAD1792638.1"/>
    </source>
</evidence>
<gene>
    <name evidence="3" type="ORF">XSP_002315</name>
    <name evidence="2" type="ORF">XSP_002338</name>
</gene>
<evidence type="ECO:0000313" key="4">
    <source>
        <dbReference type="Proteomes" id="UP000514411"/>
    </source>
</evidence>
<feature type="transmembrane region" description="Helical" evidence="1">
    <location>
        <begin position="12"/>
        <end position="30"/>
    </location>
</feature>
<dbReference type="AlphaFoldDB" id="A0A7U7DDF7"/>
<evidence type="ECO:0000313" key="2">
    <source>
        <dbReference type="EMBL" id="CAD0329343.1"/>
    </source>
</evidence>
<protein>
    <submittedName>
        <fullName evidence="2">Uncharacterized protein</fullName>
    </submittedName>
</protein>
<proteinExistence type="predicted"/>
<keyword evidence="1" id="KW-1133">Transmembrane helix</keyword>
<organism evidence="2">
    <name type="scientific">Xanthomonas campestris pv. juglandis</name>
    <name type="common">Xanthomonas arboricola pv. juglandis</name>
    <dbReference type="NCBI Taxonomy" id="195709"/>
    <lineage>
        <taxon>Bacteria</taxon>
        <taxon>Pseudomonadati</taxon>
        <taxon>Pseudomonadota</taxon>
        <taxon>Gammaproteobacteria</taxon>
        <taxon>Lysobacterales</taxon>
        <taxon>Lysobacteraceae</taxon>
        <taxon>Xanthomonas</taxon>
    </lineage>
</organism>